<comment type="caution">
    <text evidence="1">The sequence shown here is derived from an EMBL/GenBank/DDBJ whole genome shotgun (WGS) entry which is preliminary data.</text>
</comment>
<name>A0ACC1LXG9_9FUNG</name>
<dbReference type="Proteomes" id="UP001139981">
    <property type="component" value="Unassembled WGS sequence"/>
</dbReference>
<sequence>MSSTTSDKGEDSNGAWRARKRDGVAKYHSALEAAYTALYPQCICHPLHSSIYPVLNSLLQIYSDGPRHVLGEIAALSNSSNLSVFPTSEQDGERLARLQGALSNDLPKLFEHERAVVRLLLEQIVAFKRNFYRQMHDSLAICAEDALSRSSDFLSTASCASDSQKERDSLASGNIGIRSAYDRRANERIVSNSDAATWPSANECISNIQSNLWLLMQDTDINGLALPTVKPRRRRSTTGPAESPGRISGHLLAAGGHLVASAFESVAPKFGSPWYASASTEPVPALPDSRNADEMQQFGTGMWHHVESPIAASQDAMPRPPMSKHSRKKSTG</sequence>
<organism evidence="1 2">
    <name type="scientific">Coemansia aciculifera</name>
    <dbReference type="NCBI Taxonomy" id="417176"/>
    <lineage>
        <taxon>Eukaryota</taxon>
        <taxon>Fungi</taxon>
        <taxon>Fungi incertae sedis</taxon>
        <taxon>Zoopagomycota</taxon>
        <taxon>Kickxellomycotina</taxon>
        <taxon>Kickxellomycetes</taxon>
        <taxon>Kickxellales</taxon>
        <taxon>Kickxellaceae</taxon>
        <taxon>Coemansia</taxon>
    </lineage>
</organism>
<accession>A0ACC1LXG9</accession>
<keyword evidence="2" id="KW-1185">Reference proteome</keyword>
<dbReference type="EMBL" id="JANBVB010002228">
    <property type="protein sequence ID" value="KAJ2887456.1"/>
    <property type="molecule type" value="Genomic_DNA"/>
</dbReference>
<feature type="non-terminal residue" evidence="1">
    <location>
        <position position="332"/>
    </location>
</feature>
<evidence type="ECO:0000313" key="2">
    <source>
        <dbReference type="Proteomes" id="UP001139981"/>
    </source>
</evidence>
<gene>
    <name evidence="1" type="ORF">IWW38_005139</name>
</gene>
<proteinExistence type="predicted"/>
<reference evidence="1" key="1">
    <citation type="submission" date="2022-07" db="EMBL/GenBank/DDBJ databases">
        <title>Phylogenomic reconstructions and comparative analyses of Kickxellomycotina fungi.</title>
        <authorList>
            <person name="Reynolds N.K."/>
            <person name="Stajich J.E."/>
            <person name="Barry K."/>
            <person name="Grigoriev I.V."/>
            <person name="Crous P."/>
            <person name="Smith M.E."/>
        </authorList>
    </citation>
    <scope>NUCLEOTIDE SEQUENCE</scope>
    <source>
        <strain evidence="1">CBS 190363</strain>
    </source>
</reference>
<protein>
    <submittedName>
        <fullName evidence="1">Uncharacterized protein</fullName>
    </submittedName>
</protein>
<evidence type="ECO:0000313" key="1">
    <source>
        <dbReference type="EMBL" id="KAJ2887456.1"/>
    </source>
</evidence>